<dbReference type="EMBL" id="JBHUDP010000005">
    <property type="protein sequence ID" value="MFD1686680.1"/>
    <property type="molecule type" value="Genomic_DNA"/>
</dbReference>
<accession>A0ABD6DXS3</accession>
<organism evidence="3 4">
    <name type="scientific">Halobellus litoreus</name>
    <dbReference type="NCBI Taxonomy" id="755310"/>
    <lineage>
        <taxon>Archaea</taxon>
        <taxon>Methanobacteriati</taxon>
        <taxon>Methanobacteriota</taxon>
        <taxon>Stenosarchaea group</taxon>
        <taxon>Halobacteria</taxon>
        <taxon>Halobacteriales</taxon>
        <taxon>Haloferacaceae</taxon>
        <taxon>Halobellus</taxon>
    </lineage>
</organism>
<sequence length="340" mass="36621">MGTERVDGLPDELESWVEARAAAGDLTREDVVRRLLAAHRELDESDGRHDRIDPAGDGESAVEADGATGSETEAIERELDEIADRVAALEADLDEKITDVRERVIQVKRETDAKAPAEHDHPEIERRLSAGFENYEEILEYLAETSDEHGSKLDRLGSAVLTLRSRLSALEQAADRREAAADLRREANRHGVATAACESCGETVRLGLLDEPRCPHCDSSFDGLDPKRRFFDTNRLTVGDRPALESAETSGDTASPGVDDSEPSHDRRPGGGSAVGNGDPFGTETRSASDADRTHDSSAGSSGGNENDSRGGEPGSEADATDGESASDRDIRFDEEVSQK</sequence>
<feature type="compositionally biased region" description="Basic and acidic residues" evidence="2">
    <location>
        <begin position="287"/>
        <end position="296"/>
    </location>
</feature>
<keyword evidence="4" id="KW-1185">Reference proteome</keyword>
<proteinExistence type="predicted"/>
<keyword evidence="1" id="KW-0175">Coiled coil</keyword>
<evidence type="ECO:0000256" key="2">
    <source>
        <dbReference type="SAM" id="MobiDB-lite"/>
    </source>
</evidence>
<evidence type="ECO:0000313" key="4">
    <source>
        <dbReference type="Proteomes" id="UP001597092"/>
    </source>
</evidence>
<feature type="compositionally biased region" description="Polar residues" evidence="2">
    <location>
        <begin position="297"/>
        <end position="306"/>
    </location>
</feature>
<feature type="compositionally biased region" description="Basic and acidic residues" evidence="2">
    <location>
        <begin position="326"/>
        <end position="340"/>
    </location>
</feature>
<dbReference type="RefSeq" id="WP_256305749.1">
    <property type="nucleotide sequence ID" value="NZ_JANHAW010000001.1"/>
</dbReference>
<gene>
    <name evidence="3" type="ORF">ACFSAS_13770</name>
</gene>
<evidence type="ECO:0000256" key="1">
    <source>
        <dbReference type="SAM" id="Coils"/>
    </source>
</evidence>
<feature type="region of interest" description="Disordered" evidence="2">
    <location>
        <begin position="39"/>
        <end position="72"/>
    </location>
</feature>
<feature type="compositionally biased region" description="Basic and acidic residues" evidence="2">
    <location>
        <begin position="39"/>
        <end position="54"/>
    </location>
</feature>
<dbReference type="Proteomes" id="UP001597092">
    <property type="component" value="Unassembled WGS sequence"/>
</dbReference>
<reference evidence="3 4" key="1">
    <citation type="journal article" date="2019" name="Int. J. Syst. Evol. Microbiol.">
        <title>The Global Catalogue of Microorganisms (GCM) 10K type strain sequencing project: providing services to taxonomists for standard genome sequencing and annotation.</title>
        <authorList>
            <consortium name="The Broad Institute Genomics Platform"/>
            <consortium name="The Broad Institute Genome Sequencing Center for Infectious Disease"/>
            <person name="Wu L."/>
            <person name="Ma J."/>
        </authorList>
    </citation>
    <scope>NUCLEOTIDE SEQUENCE [LARGE SCALE GENOMIC DNA]</scope>
    <source>
        <strain evidence="3 4">CGMCC 1.10387</strain>
    </source>
</reference>
<name>A0ABD6DXS3_9EURY</name>
<dbReference type="AlphaFoldDB" id="A0ABD6DXS3"/>
<feature type="coiled-coil region" evidence="1">
    <location>
        <begin position="72"/>
        <end position="99"/>
    </location>
</feature>
<feature type="region of interest" description="Disordered" evidence="2">
    <location>
        <begin position="239"/>
        <end position="340"/>
    </location>
</feature>
<comment type="caution">
    <text evidence="3">The sequence shown here is derived from an EMBL/GenBank/DDBJ whole genome shotgun (WGS) entry which is preliminary data.</text>
</comment>
<protein>
    <submittedName>
        <fullName evidence="3">CopG family transcriptional regulator</fullName>
    </submittedName>
</protein>
<evidence type="ECO:0000313" key="3">
    <source>
        <dbReference type="EMBL" id="MFD1686680.1"/>
    </source>
</evidence>